<evidence type="ECO:0000313" key="2">
    <source>
        <dbReference type="Proteomes" id="UP000799428"/>
    </source>
</evidence>
<reference evidence="1" key="1">
    <citation type="journal article" date="2020" name="Stud. Mycol.">
        <title>101 Dothideomycetes genomes: a test case for predicting lifestyles and emergence of pathogens.</title>
        <authorList>
            <person name="Haridas S."/>
            <person name="Albert R."/>
            <person name="Binder M."/>
            <person name="Bloem J."/>
            <person name="Labutti K."/>
            <person name="Salamov A."/>
            <person name="Andreopoulos B."/>
            <person name="Baker S."/>
            <person name="Barry K."/>
            <person name="Bills G."/>
            <person name="Bluhm B."/>
            <person name="Cannon C."/>
            <person name="Castanera R."/>
            <person name="Culley D."/>
            <person name="Daum C."/>
            <person name="Ezra D."/>
            <person name="Gonzalez J."/>
            <person name="Henrissat B."/>
            <person name="Kuo A."/>
            <person name="Liang C."/>
            <person name="Lipzen A."/>
            <person name="Lutzoni F."/>
            <person name="Magnuson J."/>
            <person name="Mondo S."/>
            <person name="Nolan M."/>
            <person name="Ohm R."/>
            <person name="Pangilinan J."/>
            <person name="Park H.-J."/>
            <person name="Ramirez L."/>
            <person name="Alfaro M."/>
            <person name="Sun H."/>
            <person name="Tritt A."/>
            <person name="Yoshinaga Y."/>
            <person name="Zwiers L.-H."/>
            <person name="Turgeon B."/>
            <person name="Goodwin S."/>
            <person name="Spatafora J."/>
            <person name="Crous P."/>
            <person name="Grigoriev I."/>
        </authorList>
    </citation>
    <scope>NUCLEOTIDE SEQUENCE</scope>
    <source>
        <strain evidence="1">CBS 279.74</strain>
    </source>
</reference>
<organism evidence="1 2">
    <name type="scientific">Pleomassaria siparia CBS 279.74</name>
    <dbReference type="NCBI Taxonomy" id="1314801"/>
    <lineage>
        <taxon>Eukaryota</taxon>
        <taxon>Fungi</taxon>
        <taxon>Dikarya</taxon>
        <taxon>Ascomycota</taxon>
        <taxon>Pezizomycotina</taxon>
        <taxon>Dothideomycetes</taxon>
        <taxon>Pleosporomycetidae</taxon>
        <taxon>Pleosporales</taxon>
        <taxon>Pleomassariaceae</taxon>
        <taxon>Pleomassaria</taxon>
    </lineage>
</organism>
<evidence type="ECO:0000313" key="1">
    <source>
        <dbReference type="EMBL" id="KAF2712597.1"/>
    </source>
</evidence>
<gene>
    <name evidence="1" type="ORF">K504DRAFT_522030</name>
</gene>
<name>A0A6G1KJQ7_9PLEO</name>
<keyword evidence="2" id="KW-1185">Reference proteome</keyword>
<protein>
    <submittedName>
        <fullName evidence="1">Uncharacterized protein</fullName>
    </submittedName>
</protein>
<sequence>MLIHQTHTPAQIVDMTRATITTVFTSFRSATLLLVFFDQENESLRYRCLNPDDDNNNVKLVERFPDPVEAHVDSQPGGKELMQFLESMAIVLRLEWPDSNGLKRFKFTQALVGTTLEKYANSIGNLDDNVTGETLAVATGNVQSESNKKEHSFLSDSVDLYETVGGGGCLIGSEEDTIMYSPFDLDVEVIETENSSATDVAAPTRQRATMLLRQKLSHPWPYRISLIVE</sequence>
<dbReference type="Proteomes" id="UP000799428">
    <property type="component" value="Unassembled WGS sequence"/>
</dbReference>
<dbReference type="EMBL" id="MU005766">
    <property type="protein sequence ID" value="KAF2712597.1"/>
    <property type="molecule type" value="Genomic_DNA"/>
</dbReference>
<accession>A0A6G1KJQ7</accession>
<dbReference type="AlphaFoldDB" id="A0A6G1KJQ7"/>
<proteinExistence type="predicted"/>